<keyword evidence="6" id="KW-1185">Reference proteome</keyword>
<dbReference type="Pfam" id="PF09994">
    <property type="entry name" value="T6SS_Tle1-like_cat"/>
    <property type="match status" value="1"/>
</dbReference>
<feature type="domain" description="DUF6531" evidence="4">
    <location>
        <begin position="185"/>
        <end position="239"/>
    </location>
</feature>
<protein>
    <recommendedName>
        <fullName evidence="7">DUF2235 domain-containing protein</fullName>
    </recommendedName>
</protein>
<dbReference type="Pfam" id="PF20148">
    <property type="entry name" value="DUF6531"/>
    <property type="match status" value="1"/>
</dbReference>
<name>A0A5C8NTZ8_9BURK</name>
<evidence type="ECO:0000259" key="2">
    <source>
        <dbReference type="Pfam" id="PF03527"/>
    </source>
</evidence>
<dbReference type="InterPro" id="IPR022385">
    <property type="entry name" value="Rhs_assc_core"/>
</dbReference>
<reference evidence="5 6" key="1">
    <citation type="submission" date="2019-06" db="EMBL/GenBank/DDBJ databases">
        <title>Quisquiliibacterium sp. nov., isolated from a maize field.</title>
        <authorList>
            <person name="Lin S.-Y."/>
            <person name="Tsai C.-F."/>
            <person name="Young C.-C."/>
        </authorList>
    </citation>
    <scope>NUCLEOTIDE SEQUENCE [LARGE SCALE GENOMIC DNA]</scope>
    <source>
        <strain evidence="5 6">CC-CFT501</strain>
    </source>
</reference>
<dbReference type="Proteomes" id="UP000321548">
    <property type="component" value="Unassembled WGS sequence"/>
</dbReference>
<proteinExistence type="predicted"/>
<evidence type="ECO:0000259" key="4">
    <source>
        <dbReference type="Pfam" id="PF20148"/>
    </source>
</evidence>
<organism evidence="5 6">
    <name type="scientific">Zeimonas arvi</name>
    <dbReference type="NCBI Taxonomy" id="2498847"/>
    <lineage>
        <taxon>Bacteria</taxon>
        <taxon>Pseudomonadati</taxon>
        <taxon>Pseudomonadota</taxon>
        <taxon>Betaproteobacteria</taxon>
        <taxon>Burkholderiales</taxon>
        <taxon>Burkholderiaceae</taxon>
        <taxon>Zeimonas</taxon>
    </lineage>
</organism>
<dbReference type="PRINTS" id="PR00394">
    <property type="entry name" value="RHSPROTEIN"/>
</dbReference>
<dbReference type="Gene3D" id="2.180.10.10">
    <property type="entry name" value="RHS repeat-associated core"/>
    <property type="match status" value="2"/>
</dbReference>
<dbReference type="Pfam" id="PF03527">
    <property type="entry name" value="RHS"/>
    <property type="match status" value="1"/>
</dbReference>
<dbReference type="PANTHER" id="PTHR32305:SF15">
    <property type="entry name" value="PROTEIN RHSA-RELATED"/>
    <property type="match status" value="1"/>
</dbReference>
<feature type="domain" description="T6SS Phospholipase effector Tle1-like catalytic" evidence="3">
    <location>
        <begin position="1289"/>
        <end position="1378"/>
    </location>
</feature>
<evidence type="ECO:0000313" key="5">
    <source>
        <dbReference type="EMBL" id="TXL64635.1"/>
    </source>
</evidence>
<gene>
    <name evidence="5" type="ORF">FHP08_12860</name>
</gene>
<dbReference type="InterPro" id="IPR001826">
    <property type="entry name" value="RHS"/>
</dbReference>
<dbReference type="PROSITE" id="PS51257">
    <property type="entry name" value="PROKAR_LIPOPROTEIN"/>
    <property type="match status" value="1"/>
</dbReference>
<dbReference type="InterPro" id="IPR018712">
    <property type="entry name" value="Tle1-like_cat"/>
</dbReference>
<feature type="region of interest" description="Disordered" evidence="1">
    <location>
        <begin position="78"/>
        <end position="118"/>
    </location>
</feature>
<accession>A0A5C8NTZ8</accession>
<dbReference type="InterPro" id="IPR045351">
    <property type="entry name" value="DUF6531"/>
</dbReference>
<dbReference type="PANTHER" id="PTHR32305">
    <property type="match status" value="1"/>
</dbReference>
<evidence type="ECO:0000313" key="6">
    <source>
        <dbReference type="Proteomes" id="UP000321548"/>
    </source>
</evidence>
<dbReference type="NCBIfam" id="TIGR03696">
    <property type="entry name" value="Rhs_assc_core"/>
    <property type="match status" value="1"/>
</dbReference>
<comment type="caution">
    <text evidence="5">The sequence shown here is derived from an EMBL/GenBank/DDBJ whole genome shotgun (WGS) entry which is preliminary data.</text>
</comment>
<dbReference type="OrthoDB" id="5445630at2"/>
<evidence type="ECO:0000256" key="1">
    <source>
        <dbReference type="SAM" id="MobiDB-lite"/>
    </source>
</evidence>
<evidence type="ECO:0008006" key="7">
    <source>
        <dbReference type="Google" id="ProtNLM"/>
    </source>
</evidence>
<dbReference type="InterPro" id="IPR050708">
    <property type="entry name" value="T6SS_VgrG/RHS"/>
</dbReference>
<sequence length="1487" mass="160661">MKNAAPCAPQPLARQAARPPARPPVVLLAILACLLLSAPVAPSRAASVCAAAGGAPGPLIGLGDAGFGGIGPGAGSLSSQSPNQLVSGLVGASPPPRSCQAPASGRTDAAGSSASPGVGEPASLPAIFPGQAAGNPVDLVTGNKYQRVLDVVLPDPESGLQAALLDALGADAAHALGEAWQPFEPLRLAFTRHYNSRFDAAGPLGPGWRHGYETALARLRGPAGVELQVVQADGRRLVFRADPKRSGTFAGLASGSGSIVEQPGASLPWAWRWVDGRVLRFDLQGALARIEAPDGDRLSLQRDPRGRLAEIRDASGRALELAYAGERLSAIVLPDGLRIRYEYDVHGVLAAARYPDGRALRHHYEDLQAFHLLTGIERPDGRRSRYRYDDLRRVIESRPEDGQDTGALVFGWAPPPVAGAVGRTTVTEGERVSTWRWQVDLQTGSAALLSMDGQACTSCPPLPASSPGVISGPTQPQRVVTYGVFGLPAEARITGQARRPDEPSTTLSMHLRWQRHGAGPLAGKLAWVERLSPDGRAARTVFRHDKARRLIGIERPEGLTETIDRDALGRAVVRIGPDLARRAARFDATWRLVEWRIRDAVTTVAWNDQGLPSSIAWPAGDRWALDWRAGEVSIRSDRGWLASAVGDRTAVAPAHGASPGKGSPRGVPVALAGAAPHPFVVDGAGRRTDLRHDDFGRLVEERSADAGWRRYRHDPWGRVERIDSGGGFVEIRRHDLAGRLIEREQLGGGERTVTRFAWQGELLTGIDHPGQRTRVVHDALGRVSEIVDEIGGTAHRWSFARDARERIVSRGLPGGGRIDYDYDRQGRPVAMRFAASPGAAGVPIVDAVRYRGGRAIAWRYGNGTRFERRDDAAGRPLEWTWRGREPLPAWRYRWRADGLPASISDSSQERRLGWDALGRLIVDERRASPRENEPVREFFAWDLAGDLRYARGRDGRDWAADRDLAPHDADGRARRHGGLELRRGAAGRIVEVVDQARPVARYAYNAAGERISRRVGASETGYLYRGRALAAETGQGGGLRRHYLRWMGAPVAIVDLQDSGPVVSWLHADHLGTPHAATDAAGRRVWQGEYLAFGGLAAEGGPLRQPLRFAGQHHDPETGLHDNYQRSYDPATGRYLEPDPLGLAGGLNRFAYADGNPVLGGDPLGLILFAFDGTNNAATPPGQDDQSNVRKFFELYEGKAWYMTGVGLDDPGSGILTNALDPLNGNTARARVDFMLGELDAYMGDGRIGETIAIDVVGFSRGAAMARDFVNRVARLDAERYWWLKGFCVDLRFLGLWDTVAQFGQNGSDNQRWQLGIPSAVGAAYHAVALNEHRSLFPLEGAAGSAVIERGFVGSHADVGGGNAEGDLSDISLAWMTRMAAQAGVSMKALPADWQRVDAPILHDRNYDAAGDRRVDVRDASGRIVSRTTQRAAPIPGMDWSASQPFLIVPPSRERDAYGKLSIVGSVDLDAYSRWLAENYGVQLAAR</sequence>
<dbReference type="EMBL" id="VDUY01000005">
    <property type="protein sequence ID" value="TXL64635.1"/>
    <property type="molecule type" value="Genomic_DNA"/>
</dbReference>
<evidence type="ECO:0000259" key="3">
    <source>
        <dbReference type="Pfam" id="PF09994"/>
    </source>
</evidence>
<feature type="domain" description="RHS protein conserved region" evidence="2">
    <location>
        <begin position="1066"/>
        <end position="1099"/>
    </location>
</feature>
<dbReference type="RefSeq" id="WP_147704884.1">
    <property type="nucleotide sequence ID" value="NZ_VDUY01000005.1"/>
</dbReference>